<evidence type="ECO:0000313" key="2">
    <source>
        <dbReference type="Proteomes" id="UP000016491"/>
    </source>
</evidence>
<proteinExistence type="predicted"/>
<evidence type="ECO:0000313" key="1">
    <source>
        <dbReference type="EMBL" id="ERI73643.1"/>
    </source>
</evidence>
<dbReference type="Proteomes" id="UP000016491">
    <property type="component" value="Unassembled WGS sequence"/>
</dbReference>
<name>A0ABC9TQX2_CLOSY</name>
<protein>
    <submittedName>
        <fullName evidence="1">Uncharacterized protein</fullName>
    </submittedName>
</protein>
<dbReference type="EMBL" id="AWSU01000380">
    <property type="protein sequence ID" value="ERI73643.1"/>
    <property type="molecule type" value="Genomic_DNA"/>
</dbReference>
<sequence length="107" mass="12478">MRWYKHLYVGQKAKKKRFTIIQNIRKGRFQAGVHVITPASCGENLMDIYPASLLLTEYYSKKEDLLILGIAADYYEALEVARDIVDEMYHTTGRFSIREFLSNNGQR</sequence>
<comment type="caution">
    <text evidence="1">The sequence shown here is derived from an EMBL/GenBank/DDBJ whole genome shotgun (WGS) entry which is preliminary data.</text>
</comment>
<organism evidence="1 2">
    <name type="scientific">[Clostridium] symbiosum ATCC 14940</name>
    <dbReference type="NCBI Taxonomy" id="411472"/>
    <lineage>
        <taxon>Bacteria</taxon>
        <taxon>Bacillati</taxon>
        <taxon>Bacillota</taxon>
        <taxon>Clostridia</taxon>
        <taxon>Lachnospirales</taxon>
        <taxon>Lachnospiraceae</taxon>
        <taxon>Otoolea</taxon>
    </lineage>
</organism>
<dbReference type="AlphaFoldDB" id="A0ABC9TQX2"/>
<reference evidence="1 2" key="1">
    <citation type="submission" date="2013-07" db="EMBL/GenBank/DDBJ databases">
        <authorList>
            <person name="Weinstock G."/>
            <person name="Sodergren E."/>
            <person name="Wylie T."/>
            <person name="Fulton L."/>
            <person name="Fulton R."/>
            <person name="Fronick C."/>
            <person name="O'Laughlin M."/>
            <person name="Godfrey J."/>
            <person name="Miner T."/>
            <person name="Herter B."/>
            <person name="Appelbaum E."/>
            <person name="Cordes M."/>
            <person name="Lek S."/>
            <person name="Wollam A."/>
            <person name="Pepin K.H."/>
            <person name="Palsikar V.B."/>
            <person name="Mitreva M."/>
            <person name="Wilson R.K."/>
        </authorList>
    </citation>
    <scope>NUCLEOTIDE SEQUENCE [LARGE SCALE GENOMIC DNA]</scope>
    <source>
        <strain evidence="1 2">ATCC 14940</strain>
    </source>
</reference>
<accession>A0ABC9TQX2</accession>
<gene>
    <name evidence="1" type="ORF">CLOSYM_04762</name>
</gene>